<dbReference type="AlphaFoldDB" id="A0A8F1MA39"/>
<protein>
    <submittedName>
        <fullName evidence="3">DUF4352 domain-containing protein</fullName>
    </submittedName>
</protein>
<gene>
    <name evidence="3" type="ORF">KOY49_04060</name>
</gene>
<organism evidence="3 4">
    <name type="scientific">Candidatus Minimicrobia vallesae</name>
    <dbReference type="NCBI Taxonomy" id="2841264"/>
    <lineage>
        <taxon>Bacteria</taxon>
        <taxon>Candidatus Saccharimonadota</taxon>
        <taxon>Candidatus Saccharimonadota incertae sedis</taxon>
        <taxon>Candidatus Minimicrobia</taxon>
    </lineage>
</organism>
<keyword evidence="1" id="KW-0732">Signal</keyword>
<feature type="domain" description="DUF4352" evidence="2">
    <location>
        <begin position="58"/>
        <end position="179"/>
    </location>
</feature>
<dbReference type="KEGG" id="mvl:KOY49_04060"/>
<evidence type="ECO:0000313" key="4">
    <source>
        <dbReference type="Proteomes" id="UP000677117"/>
    </source>
</evidence>
<evidence type="ECO:0000259" key="2">
    <source>
        <dbReference type="Pfam" id="PF11611"/>
    </source>
</evidence>
<accession>A0A8F1MA39</accession>
<dbReference type="Proteomes" id="UP000677117">
    <property type="component" value="Chromosome"/>
</dbReference>
<reference evidence="3" key="1">
    <citation type="submission" date="2021-06" db="EMBL/GenBank/DDBJ databases">
        <title>An adapted protocol for Saccharibacteria cultivation: two new species join this phylum of Candidate Phyla Radiations.</title>
        <authorList>
            <person name="Ibrahim A."/>
            <person name="Maatouk M."/>
            <person name="Raoult D."/>
            <person name="Bittar F."/>
        </authorList>
    </citation>
    <scope>NUCLEOTIDE SEQUENCE</scope>
    <source>
        <strain evidence="3">IHU2</strain>
    </source>
</reference>
<dbReference type="RefSeq" id="WP_232736110.1">
    <property type="nucleotide sequence ID" value="NZ_CP076459.1"/>
</dbReference>
<dbReference type="InterPro" id="IPR029051">
    <property type="entry name" value="DUF4352"/>
</dbReference>
<dbReference type="Gene3D" id="2.60.40.1240">
    <property type="match status" value="1"/>
</dbReference>
<dbReference type="Pfam" id="PF11611">
    <property type="entry name" value="DUF4352"/>
    <property type="match status" value="1"/>
</dbReference>
<dbReference type="EMBL" id="CP076459">
    <property type="protein sequence ID" value="QWQ31315.1"/>
    <property type="molecule type" value="Genomic_DNA"/>
</dbReference>
<sequence length="183" mass="20258">MMNTSEKKPIFKKVWFWVIIVIIVIGVSSASQQNKATVVNTNNNNATSENKPTEKTTFKVGETIAFDGKEVTVKSIDRDWKSDNQFIKANDGKEFVKVNVSIVNKSDSELSFNTFDWKIEDTNGAIEGPSGTAFTASDNLGSGDLAVNGKKEGSVIFEVAKDSKIKIHYQPSFWSNKKITIEP</sequence>
<keyword evidence="4" id="KW-1185">Reference proteome</keyword>
<dbReference type="InterPro" id="IPR029050">
    <property type="entry name" value="Immunoprotect_excell_Ig-like"/>
</dbReference>
<proteinExistence type="predicted"/>
<evidence type="ECO:0000256" key="1">
    <source>
        <dbReference type="ARBA" id="ARBA00022729"/>
    </source>
</evidence>
<name>A0A8F1MA39_9BACT</name>
<evidence type="ECO:0000313" key="3">
    <source>
        <dbReference type="EMBL" id="QWQ31315.1"/>
    </source>
</evidence>